<protein>
    <submittedName>
        <fullName evidence="1">Uncharacterized protein</fullName>
    </submittedName>
</protein>
<gene>
    <name evidence="1" type="ORF">SY85_16810</name>
</gene>
<dbReference type="STRING" id="1492898.SY85_16810"/>
<keyword evidence="2" id="KW-1185">Reference proteome</keyword>
<dbReference type="KEGG" id="fla:SY85_16810"/>
<evidence type="ECO:0000313" key="2">
    <source>
        <dbReference type="Proteomes" id="UP000077177"/>
    </source>
</evidence>
<name>A0A172TXU4_9BACT</name>
<dbReference type="EMBL" id="CP011390">
    <property type="protein sequence ID" value="ANE51905.1"/>
    <property type="molecule type" value="Genomic_DNA"/>
</dbReference>
<evidence type="ECO:0000313" key="1">
    <source>
        <dbReference type="EMBL" id="ANE51905.1"/>
    </source>
</evidence>
<dbReference type="Proteomes" id="UP000077177">
    <property type="component" value="Chromosome"/>
</dbReference>
<reference evidence="1 2" key="2">
    <citation type="journal article" date="2016" name="Int. J. Syst. Evol. Microbiol.">
        <title>Flavisolibacter tropicus sp. nov., isolated from tropical soil.</title>
        <authorList>
            <person name="Lee J.J."/>
            <person name="Kang M.S."/>
            <person name="Kim G.S."/>
            <person name="Lee C.S."/>
            <person name="Lim S."/>
            <person name="Lee J."/>
            <person name="Roh S.H."/>
            <person name="Kang H."/>
            <person name="Ha J.M."/>
            <person name="Bae S."/>
            <person name="Jung H.Y."/>
            <person name="Kim M.K."/>
        </authorList>
    </citation>
    <scope>NUCLEOTIDE SEQUENCE [LARGE SCALE GENOMIC DNA]</scope>
    <source>
        <strain evidence="1 2">LCS9</strain>
    </source>
</reference>
<accession>A0A172TXU4</accession>
<proteinExistence type="predicted"/>
<dbReference type="AlphaFoldDB" id="A0A172TXU4"/>
<organism evidence="1 2">
    <name type="scientific">Flavisolibacter tropicus</name>
    <dbReference type="NCBI Taxonomy" id="1492898"/>
    <lineage>
        <taxon>Bacteria</taxon>
        <taxon>Pseudomonadati</taxon>
        <taxon>Bacteroidota</taxon>
        <taxon>Chitinophagia</taxon>
        <taxon>Chitinophagales</taxon>
        <taxon>Chitinophagaceae</taxon>
        <taxon>Flavisolibacter</taxon>
    </lineage>
</organism>
<reference evidence="2" key="1">
    <citation type="submission" date="2015-01" db="EMBL/GenBank/DDBJ databases">
        <title>Flavisolibacter sp./LCS9/ whole genome sequencing.</title>
        <authorList>
            <person name="Kim M.K."/>
            <person name="Srinivasan S."/>
            <person name="Lee J.-J."/>
        </authorList>
    </citation>
    <scope>NUCLEOTIDE SEQUENCE [LARGE SCALE GENOMIC DNA]</scope>
    <source>
        <strain evidence="2">LCS9</strain>
    </source>
</reference>
<sequence>MQNEISSKGQAKTLSTGWVFHTWVNKCTAYENMTILISTVPRSGKKSAETQACSALKKI</sequence>